<protein>
    <submittedName>
        <fullName evidence="2">Uncharacterized protein</fullName>
    </submittedName>
</protein>
<feature type="transmembrane region" description="Helical" evidence="1">
    <location>
        <begin position="92"/>
        <end position="114"/>
    </location>
</feature>
<organism evidence="2 3">
    <name type="scientific">Pseudoalteromonas rhizosphaerae</name>
    <dbReference type="NCBI Taxonomy" id="2518973"/>
    <lineage>
        <taxon>Bacteria</taxon>
        <taxon>Pseudomonadati</taxon>
        <taxon>Pseudomonadota</taxon>
        <taxon>Gammaproteobacteria</taxon>
        <taxon>Alteromonadales</taxon>
        <taxon>Pseudoalteromonadaceae</taxon>
        <taxon>Pseudoalteromonas</taxon>
    </lineage>
</organism>
<sequence>MSGVHKVLNLTSTAALYLRLYATLPQINHLHSGKLARRYESGGKLRVRPYIKISCLWIKEYSHPIRVFGGVLFALALATGLVWIAGKDVEPVAFVLSLLSSLSFAFPSIAEYLYPDRKPIKQMSYDELLAFIPTTNYKDDWKGLSTHEASEFFLKEDPRLRFRTRYSEDGIQARDFREEWANCFLHPRATSYWHELYYDGAFIHRTILVSVDDGNALLPAPDVDSKKVHDFEYAVAKIHDVLGSVDTYLGKSGLQRADS</sequence>
<accession>A0ABW8L097</accession>
<gene>
    <name evidence="2" type="ORF">ACI2JU_16490</name>
</gene>
<keyword evidence="1" id="KW-0812">Transmembrane</keyword>
<name>A0ABW8L097_9GAMM</name>
<comment type="caution">
    <text evidence="2">The sequence shown here is derived from an EMBL/GenBank/DDBJ whole genome shotgun (WGS) entry which is preliminary data.</text>
</comment>
<feature type="transmembrane region" description="Helical" evidence="1">
    <location>
        <begin position="67"/>
        <end position="86"/>
    </location>
</feature>
<keyword evidence="3" id="KW-1185">Reference proteome</keyword>
<evidence type="ECO:0000256" key="1">
    <source>
        <dbReference type="SAM" id="Phobius"/>
    </source>
</evidence>
<dbReference type="Proteomes" id="UP001620262">
    <property type="component" value="Unassembled WGS sequence"/>
</dbReference>
<evidence type="ECO:0000313" key="2">
    <source>
        <dbReference type="EMBL" id="MFK3865458.1"/>
    </source>
</evidence>
<proteinExistence type="predicted"/>
<dbReference type="EMBL" id="JBJDOT010000024">
    <property type="protein sequence ID" value="MFK3865458.1"/>
    <property type="molecule type" value="Genomic_DNA"/>
</dbReference>
<keyword evidence="1" id="KW-0472">Membrane</keyword>
<reference evidence="2 3" key="1">
    <citation type="submission" date="2024-11" db="EMBL/GenBank/DDBJ databases">
        <title>The Natural Products Discovery Center: Release of the First 8490 Sequenced Strains for Exploring Actinobacteria Biosynthetic Diversity.</title>
        <authorList>
            <person name="Kalkreuter E."/>
            <person name="Kautsar S.A."/>
            <person name="Yang D."/>
            <person name="Bader C.D."/>
            <person name="Teijaro C.N."/>
            <person name="Fluegel L."/>
            <person name="Davis C.M."/>
            <person name="Simpson J.R."/>
            <person name="Lauterbach L."/>
            <person name="Steele A.D."/>
            <person name="Gui C."/>
            <person name="Meng S."/>
            <person name="Li G."/>
            <person name="Viehrig K."/>
            <person name="Ye F."/>
            <person name="Su P."/>
            <person name="Kiefer A.F."/>
            <person name="Nichols A."/>
            <person name="Cepeda A.J."/>
            <person name="Yan W."/>
            <person name="Fan B."/>
            <person name="Jiang Y."/>
            <person name="Adhikari A."/>
            <person name="Zheng C.-J."/>
            <person name="Schuster L."/>
            <person name="Cowan T.M."/>
            <person name="Smanski M.J."/>
            <person name="Chevrette M.G."/>
            <person name="De Carvalho L.P.S."/>
            <person name="Shen B."/>
        </authorList>
    </citation>
    <scope>NUCLEOTIDE SEQUENCE [LARGE SCALE GENOMIC DNA]</scope>
    <source>
        <strain evidence="2 3">NPDC078403</strain>
    </source>
</reference>
<keyword evidence="1" id="KW-1133">Transmembrane helix</keyword>
<dbReference type="RefSeq" id="WP_404675972.1">
    <property type="nucleotide sequence ID" value="NZ_JBJDOT010000024.1"/>
</dbReference>
<evidence type="ECO:0000313" key="3">
    <source>
        <dbReference type="Proteomes" id="UP001620262"/>
    </source>
</evidence>